<keyword evidence="6 9" id="KW-1133">Transmembrane helix</keyword>
<protein>
    <submittedName>
        <fullName evidence="11">TRAP transporter small permease</fullName>
    </submittedName>
</protein>
<feature type="domain" description="Tripartite ATP-independent periplasmic transporters DctQ component" evidence="10">
    <location>
        <begin position="26"/>
        <end position="155"/>
    </location>
</feature>
<evidence type="ECO:0000256" key="9">
    <source>
        <dbReference type="SAM" id="Phobius"/>
    </source>
</evidence>
<organism evidence="11 12">
    <name type="scientific">Candidatus Fimimorpha faecalis</name>
    <dbReference type="NCBI Taxonomy" id="2840824"/>
    <lineage>
        <taxon>Bacteria</taxon>
        <taxon>Bacillati</taxon>
        <taxon>Bacillota</taxon>
        <taxon>Clostridia</taxon>
        <taxon>Eubacteriales</taxon>
        <taxon>Candidatus Fimimorpha</taxon>
    </lineage>
</organism>
<comment type="subcellular location">
    <subcellularLocation>
        <location evidence="1">Cell inner membrane</location>
        <topology evidence="1">Multi-pass membrane protein</topology>
    </subcellularLocation>
</comment>
<proteinExistence type="inferred from homology"/>
<dbReference type="EMBL" id="DVHN01000128">
    <property type="protein sequence ID" value="HIR89259.1"/>
    <property type="molecule type" value="Genomic_DNA"/>
</dbReference>
<evidence type="ECO:0000256" key="7">
    <source>
        <dbReference type="ARBA" id="ARBA00023136"/>
    </source>
</evidence>
<evidence type="ECO:0000256" key="5">
    <source>
        <dbReference type="ARBA" id="ARBA00022692"/>
    </source>
</evidence>
<evidence type="ECO:0000256" key="8">
    <source>
        <dbReference type="ARBA" id="ARBA00038436"/>
    </source>
</evidence>
<dbReference type="Pfam" id="PF04290">
    <property type="entry name" value="DctQ"/>
    <property type="match status" value="1"/>
</dbReference>
<keyword evidence="3" id="KW-1003">Cell membrane</keyword>
<dbReference type="Proteomes" id="UP000824201">
    <property type="component" value="Unassembled WGS sequence"/>
</dbReference>
<keyword evidence="5 9" id="KW-0812">Transmembrane</keyword>
<accession>A0A9D1EFB6</accession>
<keyword evidence="4" id="KW-0997">Cell inner membrane</keyword>
<feature type="transmembrane region" description="Helical" evidence="9">
    <location>
        <begin position="131"/>
        <end position="157"/>
    </location>
</feature>
<reference evidence="11" key="1">
    <citation type="submission" date="2020-10" db="EMBL/GenBank/DDBJ databases">
        <authorList>
            <person name="Gilroy R."/>
        </authorList>
    </citation>
    <scope>NUCLEOTIDE SEQUENCE</scope>
    <source>
        <strain evidence="11">ChiW13-3771</strain>
    </source>
</reference>
<feature type="transmembrane region" description="Helical" evidence="9">
    <location>
        <begin position="12"/>
        <end position="35"/>
    </location>
</feature>
<dbReference type="GO" id="GO:0005886">
    <property type="term" value="C:plasma membrane"/>
    <property type="evidence" value="ECO:0007669"/>
    <property type="project" value="UniProtKB-SubCell"/>
</dbReference>
<keyword evidence="2" id="KW-0813">Transport</keyword>
<feature type="transmembrane region" description="Helical" evidence="9">
    <location>
        <begin position="89"/>
        <end position="111"/>
    </location>
</feature>
<dbReference type="AlphaFoldDB" id="A0A9D1EFB6"/>
<dbReference type="PANTHER" id="PTHR35011:SF2">
    <property type="entry name" value="2,3-DIKETO-L-GULONATE TRAP TRANSPORTER SMALL PERMEASE PROTEIN YIAM"/>
    <property type="match status" value="1"/>
</dbReference>
<sequence length="168" mass="18678">MKVLAKIRKIIDVVLGSACALVFALMVCIGTYQIVKRLILNDPSTVSEELLTYSFTWMALLASAYVFGKRDHMRMGFLADKLTGTPRKILEIFIELLLMVFTGVVLIYGGISIMKLTMIQKTASLGSIPMGVIYSILPVTGVLIFIYSILNIIDLCVGKEQDHRDVKE</sequence>
<reference evidence="11" key="2">
    <citation type="journal article" date="2021" name="PeerJ">
        <title>Extensive microbial diversity within the chicken gut microbiome revealed by metagenomics and culture.</title>
        <authorList>
            <person name="Gilroy R."/>
            <person name="Ravi A."/>
            <person name="Getino M."/>
            <person name="Pursley I."/>
            <person name="Horton D.L."/>
            <person name="Alikhan N.F."/>
            <person name="Baker D."/>
            <person name="Gharbi K."/>
            <person name="Hall N."/>
            <person name="Watson M."/>
            <person name="Adriaenssens E.M."/>
            <person name="Foster-Nyarko E."/>
            <person name="Jarju S."/>
            <person name="Secka A."/>
            <person name="Antonio M."/>
            <person name="Oren A."/>
            <person name="Chaudhuri R.R."/>
            <person name="La Ragione R."/>
            <person name="Hildebrand F."/>
            <person name="Pallen M.J."/>
        </authorList>
    </citation>
    <scope>NUCLEOTIDE SEQUENCE</scope>
    <source>
        <strain evidence="11">ChiW13-3771</strain>
    </source>
</reference>
<comment type="caution">
    <text evidence="11">The sequence shown here is derived from an EMBL/GenBank/DDBJ whole genome shotgun (WGS) entry which is preliminary data.</text>
</comment>
<name>A0A9D1EFB6_9FIRM</name>
<evidence type="ECO:0000256" key="1">
    <source>
        <dbReference type="ARBA" id="ARBA00004429"/>
    </source>
</evidence>
<dbReference type="InterPro" id="IPR007387">
    <property type="entry name" value="TRAP_DctQ"/>
</dbReference>
<evidence type="ECO:0000313" key="11">
    <source>
        <dbReference type="EMBL" id="HIR89259.1"/>
    </source>
</evidence>
<dbReference type="InterPro" id="IPR055348">
    <property type="entry name" value="DctQ"/>
</dbReference>
<comment type="similarity">
    <text evidence="8">Belongs to the TRAP transporter small permease family.</text>
</comment>
<dbReference type="PANTHER" id="PTHR35011">
    <property type="entry name" value="2,3-DIKETO-L-GULONATE TRAP TRANSPORTER SMALL PERMEASE PROTEIN YIAM"/>
    <property type="match status" value="1"/>
</dbReference>
<gene>
    <name evidence="11" type="ORF">IAC96_09940</name>
</gene>
<evidence type="ECO:0000313" key="12">
    <source>
        <dbReference type="Proteomes" id="UP000824201"/>
    </source>
</evidence>
<evidence type="ECO:0000256" key="4">
    <source>
        <dbReference type="ARBA" id="ARBA00022519"/>
    </source>
</evidence>
<dbReference type="GO" id="GO:0015740">
    <property type="term" value="P:C4-dicarboxylate transport"/>
    <property type="evidence" value="ECO:0007669"/>
    <property type="project" value="TreeGrafter"/>
</dbReference>
<dbReference type="GO" id="GO:0022857">
    <property type="term" value="F:transmembrane transporter activity"/>
    <property type="evidence" value="ECO:0007669"/>
    <property type="project" value="TreeGrafter"/>
</dbReference>
<keyword evidence="7 9" id="KW-0472">Membrane</keyword>
<evidence type="ECO:0000256" key="6">
    <source>
        <dbReference type="ARBA" id="ARBA00022989"/>
    </source>
</evidence>
<evidence type="ECO:0000256" key="2">
    <source>
        <dbReference type="ARBA" id="ARBA00022448"/>
    </source>
</evidence>
<evidence type="ECO:0000259" key="10">
    <source>
        <dbReference type="Pfam" id="PF04290"/>
    </source>
</evidence>
<evidence type="ECO:0000256" key="3">
    <source>
        <dbReference type="ARBA" id="ARBA00022475"/>
    </source>
</evidence>
<feature type="transmembrane region" description="Helical" evidence="9">
    <location>
        <begin position="50"/>
        <end position="68"/>
    </location>
</feature>